<comment type="caution">
    <text evidence="1">The sequence shown here is derived from an EMBL/GenBank/DDBJ whole genome shotgun (WGS) entry which is preliminary data.</text>
</comment>
<evidence type="ECO:0000313" key="2">
    <source>
        <dbReference type="Proteomes" id="UP000600247"/>
    </source>
</evidence>
<sequence>MIFLREVIGYCKGQGGVEIPVRTPEERHYYSTNMAGSYFLERLDLEAQLSEASSLFSEPFFAAPGQSVWPPRYNELKFATRKPRFTNSEF</sequence>
<protein>
    <submittedName>
        <fullName evidence="1">Uncharacterized protein</fullName>
    </submittedName>
</protein>
<reference evidence="1 2" key="1">
    <citation type="journal article" date="2014" name="Int. J. Syst. Evol. Microbiol.">
        <title>Complete genome sequence of Corynebacterium casei LMG S-19264T (=DSM 44701T), isolated from a smear-ripened cheese.</title>
        <authorList>
            <consortium name="US DOE Joint Genome Institute (JGI-PGF)"/>
            <person name="Walter F."/>
            <person name="Albersmeier A."/>
            <person name="Kalinowski J."/>
            <person name="Ruckert C."/>
        </authorList>
    </citation>
    <scope>NUCLEOTIDE SEQUENCE [LARGE SCALE GENOMIC DNA]</scope>
    <source>
        <strain evidence="1 2">CGMCC 1.15286</strain>
    </source>
</reference>
<keyword evidence="2" id="KW-1185">Reference proteome</keyword>
<proteinExistence type="predicted"/>
<name>A0A917GZD5_9BACL</name>
<dbReference type="Proteomes" id="UP000600247">
    <property type="component" value="Unassembled WGS sequence"/>
</dbReference>
<accession>A0A917GZD5</accession>
<organism evidence="1 2">
    <name type="scientific">Paenibacillus radicis</name>
    <name type="common">ex Gao et al. 2016</name>
    <dbReference type="NCBI Taxonomy" id="1737354"/>
    <lineage>
        <taxon>Bacteria</taxon>
        <taxon>Bacillati</taxon>
        <taxon>Bacillota</taxon>
        <taxon>Bacilli</taxon>
        <taxon>Bacillales</taxon>
        <taxon>Paenibacillaceae</taxon>
        <taxon>Paenibacillus</taxon>
    </lineage>
</organism>
<dbReference type="AlphaFoldDB" id="A0A917GZD5"/>
<gene>
    <name evidence="1" type="ORF">GCM10010918_13870</name>
</gene>
<dbReference type="EMBL" id="BMHY01000002">
    <property type="protein sequence ID" value="GGG61566.1"/>
    <property type="molecule type" value="Genomic_DNA"/>
</dbReference>
<evidence type="ECO:0000313" key="1">
    <source>
        <dbReference type="EMBL" id="GGG61566.1"/>
    </source>
</evidence>